<dbReference type="HOGENOM" id="CLU_006397_0_0_1"/>
<reference evidence="11" key="2">
    <citation type="submission" date="2013-04" db="EMBL/GenBank/DDBJ databases">
        <title>Genomic mechanisms accounting for the adaptation to parasitism in nematode-trapping fungi.</title>
        <authorList>
            <person name="Ahren D.G."/>
        </authorList>
    </citation>
    <scope>NUCLEOTIDE SEQUENCE [LARGE SCALE GENOMIC DNA]</scope>
    <source>
        <strain evidence="11">CBS 200.50</strain>
    </source>
</reference>
<evidence type="ECO:0000256" key="4">
    <source>
        <dbReference type="ARBA" id="ARBA00022763"/>
    </source>
</evidence>
<feature type="compositionally biased region" description="Acidic residues" evidence="8">
    <location>
        <begin position="139"/>
        <end position="156"/>
    </location>
</feature>
<dbReference type="GO" id="GO:0033314">
    <property type="term" value="P:mitotic DNA replication checkpoint signaling"/>
    <property type="evidence" value="ECO:0007669"/>
    <property type="project" value="TreeGrafter"/>
</dbReference>
<protein>
    <recommendedName>
        <fullName evidence="9">Checkpoint protein RAD24-like helical bundle domain-containing protein</fullName>
    </recommendedName>
</protein>
<keyword evidence="7" id="KW-0131">Cell cycle</keyword>
<evidence type="ECO:0000256" key="5">
    <source>
        <dbReference type="ARBA" id="ARBA00022840"/>
    </source>
</evidence>
<evidence type="ECO:0000256" key="2">
    <source>
        <dbReference type="ARBA" id="ARBA00006168"/>
    </source>
</evidence>
<dbReference type="OrthoDB" id="10265971at2759"/>
<dbReference type="Gene3D" id="3.40.50.300">
    <property type="entry name" value="P-loop containing nucleotide triphosphate hydrolases"/>
    <property type="match status" value="1"/>
</dbReference>
<evidence type="ECO:0000259" key="9">
    <source>
        <dbReference type="Pfam" id="PF25812"/>
    </source>
</evidence>
<evidence type="ECO:0000256" key="7">
    <source>
        <dbReference type="ARBA" id="ARBA00023306"/>
    </source>
</evidence>
<dbReference type="AlphaFoldDB" id="S8A860"/>
<dbReference type="Pfam" id="PF03215">
    <property type="entry name" value="Rad17"/>
    <property type="match status" value="1"/>
</dbReference>
<proteinExistence type="inferred from homology"/>
<dbReference type="InterPro" id="IPR004582">
    <property type="entry name" value="Checkpoint_prot_Rad17_Rad24"/>
</dbReference>
<feature type="region of interest" description="Disordered" evidence="8">
    <location>
        <begin position="1"/>
        <end position="192"/>
    </location>
</feature>
<dbReference type="Proteomes" id="UP000015100">
    <property type="component" value="Unassembled WGS sequence"/>
</dbReference>
<keyword evidence="4" id="KW-0227">DNA damage</keyword>
<keyword evidence="6" id="KW-0539">Nucleus</keyword>
<evidence type="ECO:0000256" key="3">
    <source>
        <dbReference type="ARBA" id="ARBA00022741"/>
    </source>
</evidence>
<feature type="compositionally biased region" description="Polar residues" evidence="8">
    <location>
        <begin position="22"/>
        <end position="36"/>
    </location>
</feature>
<reference evidence="10 11" key="1">
    <citation type="journal article" date="2013" name="PLoS Genet.">
        <title>Genomic mechanisms accounting for the adaptation to parasitism in nematode-trapping fungi.</title>
        <authorList>
            <person name="Meerupati T."/>
            <person name="Andersson K.M."/>
            <person name="Friman E."/>
            <person name="Kumar D."/>
            <person name="Tunlid A."/>
            <person name="Ahren D."/>
        </authorList>
    </citation>
    <scope>NUCLEOTIDE SEQUENCE [LARGE SCALE GENOMIC DNA]</scope>
    <source>
        <strain evidence="10 11">CBS 200.50</strain>
    </source>
</reference>
<dbReference type="InterPro" id="IPR057927">
    <property type="entry name" value="RAD24-like_helical"/>
</dbReference>
<organism evidence="10 11">
    <name type="scientific">Dactylellina haptotyla (strain CBS 200.50)</name>
    <name type="common">Nematode-trapping fungus</name>
    <name type="synonym">Monacrosporium haptotylum</name>
    <dbReference type="NCBI Taxonomy" id="1284197"/>
    <lineage>
        <taxon>Eukaryota</taxon>
        <taxon>Fungi</taxon>
        <taxon>Dikarya</taxon>
        <taxon>Ascomycota</taxon>
        <taxon>Pezizomycotina</taxon>
        <taxon>Orbiliomycetes</taxon>
        <taxon>Orbiliales</taxon>
        <taxon>Orbiliaceae</taxon>
        <taxon>Dactylellina</taxon>
    </lineage>
</organism>
<dbReference type="GO" id="GO:0006281">
    <property type="term" value="P:DNA repair"/>
    <property type="evidence" value="ECO:0007669"/>
    <property type="project" value="InterPro"/>
</dbReference>
<dbReference type="PANTHER" id="PTHR12172">
    <property type="entry name" value="CELL CYCLE CHECKPOINT PROTEIN RAD17"/>
    <property type="match status" value="1"/>
</dbReference>
<dbReference type="Pfam" id="PF25812">
    <property type="entry name" value="RAD24_helical"/>
    <property type="match status" value="1"/>
</dbReference>
<gene>
    <name evidence="10" type="ORF">H072_9083</name>
</gene>
<accession>S8A860</accession>
<keyword evidence="11" id="KW-1185">Reference proteome</keyword>
<dbReference type="GO" id="GO:0005524">
    <property type="term" value="F:ATP binding"/>
    <property type="evidence" value="ECO:0007669"/>
    <property type="project" value="UniProtKB-KW"/>
</dbReference>
<keyword evidence="5" id="KW-0067">ATP-binding</keyword>
<dbReference type="GO" id="GO:0005634">
    <property type="term" value="C:nucleus"/>
    <property type="evidence" value="ECO:0007669"/>
    <property type="project" value="UniProtKB-SubCell"/>
</dbReference>
<comment type="similarity">
    <text evidence="2">Belongs to the rad17/RAD24 family.</text>
</comment>
<dbReference type="STRING" id="1284197.S8A860"/>
<name>S8A860_DACHA</name>
<evidence type="ECO:0000256" key="6">
    <source>
        <dbReference type="ARBA" id="ARBA00023242"/>
    </source>
</evidence>
<evidence type="ECO:0000313" key="11">
    <source>
        <dbReference type="Proteomes" id="UP000015100"/>
    </source>
</evidence>
<evidence type="ECO:0000256" key="1">
    <source>
        <dbReference type="ARBA" id="ARBA00004123"/>
    </source>
</evidence>
<dbReference type="GO" id="GO:0003689">
    <property type="term" value="F:DNA clamp loader activity"/>
    <property type="evidence" value="ECO:0007669"/>
    <property type="project" value="TreeGrafter"/>
</dbReference>
<dbReference type="InterPro" id="IPR027417">
    <property type="entry name" value="P-loop_NTPase"/>
</dbReference>
<feature type="compositionally biased region" description="Acidic residues" evidence="8">
    <location>
        <begin position="756"/>
        <end position="771"/>
    </location>
</feature>
<dbReference type="OMA" id="WENENTS"/>
<sequence length="837" mass="91207">MPRARKLRIISSDEDEGDESKTIITTEVESTSNTLGSRTRATRATRSTSTSTSRTAASTLNGSSSQTSALAAGTATKSSKSSRTKASSSSITSPRKSSISKASSSKAAKQSQPISSFFTPASQPAKRQKKGTITQLSEEINEHEDIDGIEFSSDEENDRKNRRRQVIPIISSEPDELPRKLPPPAKSKPSEKISAAATVNDIIETQTWADKYAPKSTVDLAVHKRKIDDVRSWLNDVFTGVSAKRLLVLSGPSGTGKTATVTALGGELDFDILKWENPSQHDIGGDYLFESLNSKFEEFMGRGTGYGALPLVVHSRSHQDGAPVKKVEEPKDPNRRQVILLEDLPNIFSSSTSVSSAMMSFRSALHTFLATPQDSMPSPCILIISENLTTQSNSTSITPHRLLGPQLLNHRKTTSITFNKIAAGIMQKALDKVVDMELRSKAIKEAPSAGLLAGIGACGDIRSAINTLEFMMVAGRGKVAYPKKVPITKGKKKGRSISDWGQPSDSEKLTLELITQRESSLGIFHAVGKIVWNKRFDASEPQVLPPETLPDPIPSLSSYSRPPSLVDVKSLIDTAGVDLDTFVSGIHENYLQSCGGSSFPEHFEACIEHLSDSDILSYNVSPGGRNQVEDNFRQDELAFQVAVRGTLMGLPVKVKRATGKTSMYYPMSQRLWRDREVVEGLVSMFIANGLSDFGNSKIAGGMADMEALLEYFPYTHRIAKAKMRSKGGLRTPAMKNLEKVVLFRGVGDQSEAIPDGPDEEEEVENGEEDEMGNVKVKRKVRRQKEDSGQYGGRFKKRKDGGVGVSGIGEGEKDDGDVEESLEALVLVEDDIEDDDNW</sequence>
<keyword evidence="3" id="KW-0547">Nucleotide-binding</keyword>
<dbReference type="EMBL" id="AQGS01000677">
    <property type="protein sequence ID" value="EPS37286.1"/>
    <property type="molecule type" value="Genomic_DNA"/>
</dbReference>
<dbReference type="eggNOG" id="KOG1970">
    <property type="taxonomic scope" value="Eukaryota"/>
</dbReference>
<dbReference type="GO" id="GO:0003682">
    <property type="term" value="F:chromatin binding"/>
    <property type="evidence" value="ECO:0007669"/>
    <property type="project" value="TreeGrafter"/>
</dbReference>
<dbReference type="SUPFAM" id="SSF52540">
    <property type="entry name" value="P-loop containing nucleoside triphosphate hydrolases"/>
    <property type="match status" value="1"/>
</dbReference>
<feature type="region of interest" description="Disordered" evidence="8">
    <location>
        <begin position="749"/>
        <end position="818"/>
    </location>
</feature>
<comment type="subcellular location">
    <subcellularLocation>
        <location evidence="1">Nucleus</location>
    </subcellularLocation>
</comment>
<evidence type="ECO:0000313" key="10">
    <source>
        <dbReference type="EMBL" id="EPS37286.1"/>
    </source>
</evidence>
<feature type="compositionally biased region" description="Low complexity" evidence="8">
    <location>
        <begin position="67"/>
        <end position="116"/>
    </location>
</feature>
<dbReference type="GO" id="GO:0000077">
    <property type="term" value="P:DNA damage checkpoint signaling"/>
    <property type="evidence" value="ECO:0007669"/>
    <property type="project" value="TreeGrafter"/>
</dbReference>
<evidence type="ECO:0000256" key="8">
    <source>
        <dbReference type="SAM" id="MobiDB-lite"/>
    </source>
</evidence>
<feature type="domain" description="Checkpoint protein RAD24-like helical bundle" evidence="9">
    <location>
        <begin position="518"/>
        <end position="627"/>
    </location>
</feature>
<dbReference type="PANTHER" id="PTHR12172:SF0">
    <property type="entry name" value="CELL CYCLE CHECKPOINT PROTEIN RAD17"/>
    <property type="match status" value="1"/>
</dbReference>
<comment type="caution">
    <text evidence="10">The sequence shown here is derived from an EMBL/GenBank/DDBJ whole genome shotgun (WGS) entry which is preliminary data.</text>
</comment>
<feature type="compositionally biased region" description="Low complexity" evidence="8">
    <location>
        <begin position="37"/>
        <end position="59"/>
    </location>
</feature>